<gene>
    <name evidence="1" type="ORF">HAPAU_09720</name>
</gene>
<dbReference type="InterPro" id="IPR058320">
    <property type="entry name" value="DUF8007"/>
</dbReference>
<organism evidence="1 2">
    <name type="scientific">Halalkalicoccus paucihalophilus</name>
    <dbReference type="NCBI Taxonomy" id="1008153"/>
    <lineage>
        <taxon>Archaea</taxon>
        <taxon>Methanobacteriati</taxon>
        <taxon>Methanobacteriota</taxon>
        <taxon>Stenosarchaea group</taxon>
        <taxon>Halobacteria</taxon>
        <taxon>Halobacteriales</taxon>
        <taxon>Halococcaceae</taxon>
        <taxon>Halalkalicoccus</taxon>
    </lineage>
</organism>
<dbReference type="AlphaFoldDB" id="A0A151AHN4"/>
<dbReference type="Pfam" id="PF26029">
    <property type="entry name" value="DUF8007"/>
    <property type="match status" value="1"/>
</dbReference>
<comment type="caution">
    <text evidence="1">The sequence shown here is derived from an EMBL/GenBank/DDBJ whole genome shotgun (WGS) entry which is preliminary data.</text>
</comment>
<accession>A0A151AHN4</accession>
<dbReference type="EMBL" id="LTAZ01000003">
    <property type="protein sequence ID" value="KYH27082.1"/>
    <property type="molecule type" value="Genomic_DNA"/>
</dbReference>
<keyword evidence="2" id="KW-1185">Reference proteome</keyword>
<dbReference type="PATRIC" id="fig|1008153.3.peg.980"/>
<evidence type="ECO:0000313" key="2">
    <source>
        <dbReference type="Proteomes" id="UP000075321"/>
    </source>
</evidence>
<evidence type="ECO:0000313" key="1">
    <source>
        <dbReference type="EMBL" id="KYH27082.1"/>
    </source>
</evidence>
<name>A0A151AHN4_9EURY</name>
<sequence>MDENRTEACGRCSVTTVIDATGSDRDVLGEERIEIEEREMRRTSMHHVAAGRAKDWFDSLGERLIYGR</sequence>
<dbReference type="RefSeq" id="WP_066380166.1">
    <property type="nucleotide sequence ID" value="NZ_LTAZ01000003.1"/>
</dbReference>
<protein>
    <submittedName>
        <fullName evidence="1">Uncharacterized protein</fullName>
    </submittedName>
</protein>
<proteinExistence type="predicted"/>
<reference evidence="1 2" key="1">
    <citation type="submission" date="2016-02" db="EMBL/GenBank/DDBJ databases">
        <title>Genome sequence of Halalkalicoccus paucihalophilus DSM 24557.</title>
        <authorList>
            <person name="Poehlein A."/>
            <person name="Daniel R."/>
        </authorList>
    </citation>
    <scope>NUCLEOTIDE SEQUENCE [LARGE SCALE GENOMIC DNA]</scope>
    <source>
        <strain evidence="1 2">DSM 24557</strain>
    </source>
</reference>
<dbReference type="Proteomes" id="UP000075321">
    <property type="component" value="Unassembled WGS sequence"/>
</dbReference>